<protein>
    <recommendedName>
        <fullName evidence="3">Roadblock/LAMTOR2 domain-containing protein</fullName>
    </recommendedName>
</protein>
<evidence type="ECO:0008006" key="3">
    <source>
        <dbReference type="Google" id="ProtNLM"/>
    </source>
</evidence>
<organism evidence="1 2">
    <name type="scientific">Tenacibaculum piscium</name>
    <dbReference type="NCBI Taxonomy" id="1458515"/>
    <lineage>
        <taxon>Bacteria</taxon>
        <taxon>Pseudomonadati</taxon>
        <taxon>Bacteroidota</taxon>
        <taxon>Flavobacteriia</taxon>
        <taxon>Flavobacteriales</taxon>
        <taxon>Flavobacteriaceae</taxon>
        <taxon>Tenacibaculum</taxon>
    </lineage>
</organism>
<evidence type="ECO:0000313" key="1">
    <source>
        <dbReference type="EMBL" id="SOS75390.1"/>
    </source>
</evidence>
<proteinExistence type="predicted"/>
<dbReference type="EMBL" id="OENF01000039">
    <property type="protein sequence ID" value="SOS75390.1"/>
    <property type="molecule type" value="Genomic_DNA"/>
</dbReference>
<accession>A0A2H1YIZ3</accession>
<evidence type="ECO:0000313" key="2">
    <source>
        <dbReference type="Proteomes" id="UP000234211"/>
    </source>
</evidence>
<dbReference type="Gene3D" id="3.30.450.30">
    <property type="entry name" value="Dynein light chain 2a, cytoplasmic"/>
    <property type="match status" value="1"/>
</dbReference>
<dbReference type="Proteomes" id="UP000234211">
    <property type="component" value="Unassembled WGS sequence"/>
</dbReference>
<reference evidence="2" key="1">
    <citation type="submission" date="2017-11" db="EMBL/GenBank/DDBJ databases">
        <authorList>
            <person name="Duchaud E."/>
        </authorList>
    </citation>
    <scope>NUCLEOTIDE SEQUENCE [LARGE SCALE GENOMIC DNA]</scope>
    <source>
        <strain evidence="2">Tenacibaculum sp. TNO020</strain>
    </source>
</reference>
<gene>
    <name evidence="1" type="ORF">TNO020_440167</name>
</gene>
<keyword evidence="2" id="KW-1185">Reference proteome</keyword>
<dbReference type="SUPFAM" id="SSF103196">
    <property type="entry name" value="Roadblock/LC7 domain"/>
    <property type="match status" value="1"/>
</dbReference>
<dbReference type="AlphaFoldDB" id="A0A2H1YIZ3"/>
<sequence length="109" mass="12569">MDLKSIISKTNSKAIYLINEDGNILDFYSEENQSNTLKDKTAAFNTAIFNMSSHFLNTFYNAELNEIILKSNTQNIILIKHKQYIIALLSDENLNISLIELILKKEFNH</sequence>
<name>A0A2H1YIZ3_9FLAO</name>
<dbReference type="RefSeq" id="WP_101918020.1">
    <property type="nucleotide sequence ID" value="NZ_JAFMUR010000001.1"/>
</dbReference>
<dbReference type="OrthoDB" id="1189716at2"/>